<evidence type="ECO:0000256" key="3">
    <source>
        <dbReference type="ARBA" id="ARBA00022553"/>
    </source>
</evidence>
<reference evidence="12 13" key="1">
    <citation type="submission" date="2016-10" db="EMBL/GenBank/DDBJ databases">
        <title>The Draft Genome Sequence of Actinokineospora bangkokensis 44EHWT reveals the biosynthetic pathway of antifungal compounds Thailandins with unusual extender unit butylmalonyl-CoA.</title>
        <authorList>
            <person name="Greule A."/>
            <person name="Intra B."/>
            <person name="Flemming S."/>
            <person name="Rommel M.G."/>
            <person name="Panbangred W."/>
            <person name="Bechthold A."/>
        </authorList>
    </citation>
    <scope>NUCLEOTIDE SEQUENCE [LARGE SCALE GENOMIC DNA]</scope>
    <source>
        <strain evidence="12 13">44EHW</strain>
    </source>
</reference>
<comment type="cofactor">
    <cofactor evidence="1">
        <name>pantetheine 4'-phosphate</name>
        <dbReference type="ChEBI" id="CHEBI:47942"/>
    </cofactor>
</comment>
<evidence type="ECO:0000256" key="6">
    <source>
        <dbReference type="ARBA" id="ARBA00023194"/>
    </source>
</evidence>
<keyword evidence="6" id="KW-0045">Antibiotic biosynthesis</keyword>
<dbReference type="Pfam" id="PF08990">
    <property type="entry name" value="Docking"/>
    <property type="match status" value="1"/>
</dbReference>
<dbReference type="Pfam" id="PF08659">
    <property type="entry name" value="KR"/>
    <property type="match status" value="3"/>
</dbReference>
<dbReference type="Gene3D" id="1.10.1200.10">
    <property type="entry name" value="ACP-like"/>
    <property type="match status" value="3"/>
</dbReference>
<dbReference type="Pfam" id="PF00550">
    <property type="entry name" value="PP-binding"/>
    <property type="match status" value="3"/>
</dbReference>
<dbReference type="InterPro" id="IPR014043">
    <property type="entry name" value="Acyl_transferase_dom"/>
</dbReference>
<dbReference type="GO" id="GO:0031177">
    <property type="term" value="F:phosphopantetheine binding"/>
    <property type="evidence" value="ECO:0007669"/>
    <property type="project" value="InterPro"/>
</dbReference>
<keyword evidence="13" id="KW-1185">Reference proteome</keyword>
<dbReference type="Pfam" id="PF00109">
    <property type="entry name" value="ketoacyl-synt"/>
    <property type="match status" value="3"/>
</dbReference>
<dbReference type="SUPFAM" id="SSF53901">
    <property type="entry name" value="Thiolase-like"/>
    <property type="match status" value="3"/>
</dbReference>
<dbReference type="InterPro" id="IPR036299">
    <property type="entry name" value="Polyketide_synth_docking_sf"/>
</dbReference>
<dbReference type="InterPro" id="IPR001227">
    <property type="entry name" value="Ac_transferase_dom_sf"/>
</dbReference>
<gene>
    <name evidence="12" type="ORF">BJP25_16765</name>
</gene>
<dbReference type="GO" id="GO:0004312">
    <property type="term" value="F:fatty acid synthase activity"/>
    <property type="evidence" value="ECO:0007669"/>
    <property type="project" value="TreeGrafter"/>
</dbReference>
<keyword evidence="8" id="KW-0012">Acyltransferase</keyword>
<dbReference type="SUPFAM" id="SSF47336">
    <property type="entry name" value="ACP-like"/>
    <property type="match status" value="3"/>
</dbReference>
<dbReference type="Gene3D" id="1.10.287.1960">
    <property type="match status" value="1"/>
</dbReference>
<dbReference type="Gene3D" id="3.40.50.720">
    <property type="entry name" value="NAD(P)-binding Rossmann-like Domain"/>
    <property type="match status" value="3"/>
</dbReference>
<dbReference type="EMBL" id="MKQR01000011">
    <property type="protein sequence ID" value="OLR93154.1"/>
    <property type="molecule type" value="Genomic_DNA"/>
</dbReference>
<dbReference type="Pfam" id="PF02801">
    <property type="entry name" value="Ketoacyl-synt_C"/>
    <property type="match status" value="3"/>
</dbReference>
<dbReference type="GO" id="GO:0033068">
    <property type="term" value="P:macrolide biosynthetic process"/>
    <property type="evidence" value="ECO:0007669"/>
    <property type="project" value="UniProtKB-ARBA"/>
</dbReference>
<evidence type="ECO:0000256" key="2">
    <source>
        <dbReference type="ARBA" id="ARBA00022450"/>
    </source>
</evidence>
<organism evidence="12 13">
    <name type="scientific">Actinokineospora bangkokensis</name>
    <dbReference type="NCBI Taxonomy" id="1193682"/>
    <lineage>
        <taxon>Bacteria</taxon>
        <taxon>Bacillati</taxon>
        <taxon>Actinomycetota</taxon>
        <taxon>Actinomycetes</taxon>
        <taxon>Pseudonocardiales</taxon>
        <taxon>Pseudonocardiaceae</taxon>
        <taxon>Actinokineospora</taxon>
    </lineage>
</organism>
<dbReference type="InterPro" id="IPR036736">
    <property type="entry name" value="ACP-like_sf"/>
</dbReference>
<evidence type="ECO:0000256" key="5">
    <source>
        <dbReference type="ARBA" id="ARBA00022737"/>
    </source>
</evidence>
<evidence type="ECO:0000313" key="12">
    <source>
        <dbReference type="EMBL" id="OLR93154.1"/>
    </source>
</evidence>
<dbReference type="InterPro" id="IPR015083">
    <property type="entry name" value="NorB/c/GfsB-D-like_docking"/>
</dbReference>
<evidence type="ECO:0000256" key="9">
    <source>
        <dbReference type="SAM" id="MobiDB-lite"/>
    </source>
</evidence>
<dbReference type="SMART" id="SM00823">
    <property type="entry name" value="PKS_PP"/>
    <property type="match status" value="3"/>
</dbReference>
<accession>A0A1Q9LMD2</accession>
<dbReference type="InterPro" id="IPR057326">
    <property type="entry name" value="KR_dom"/>
</dbReference>
<dbReference type="PROSITE" id="PS50075">
    <property type="entry name" value="CARRIER"/>
    <property type="match status" value="3"/>
</dbReference>
<evidence type="ECO:0000256" key="7">
    <source>
        <dbReference type="ARBA" id="ARBA00023268"/>
    </source>
</evidence>
<dbReference type="FunFam" id="3.40.47.10:FF:000019">
    <property type="entry name" value="Polyketide synthase type I"/>
    <property type="match status" value="3"/>
</dbReference>
<dbReference type="InterPro" id="IPR050091">
    <property type="entry name" value="PKS_NRPS_Biosynth_Enz"/>
</dbReference>
<dbReference type="InterPro" id="IPR013968">
    <property type="entry name" value="PKS_KR"/>
</dbReference>
<dbReference type="InterPro" id="IPR016036">
    <property type="entry name" value="Malonyl_transacylase_ACP-bd"/>
</dbReference>
<dbReference type="PROSITE" id="PS52004">
    <property type="entry name" value="KS3_2"/>
    <property type="match status" value="3"/>
</dbReference>
<dbReference type="SMART" id="SM00825">
    <property type="entry name" value="PKS_KS"/>
    <property type="match status" value="3"/>
</dbReference>
<dbReference type="Pfam" id="PF22621">
    <property type="entry name" value="CurL-like_PKS_C"/>
    <property type="match status" value="1"/>
</dbReference>
<dbReference type="InterPro" id="IPR016039">
    <property type="entry name" value="Thiolase-like"/>
</dbReference>
<sequence length="4140" mass="423359">MSTEQKLRDYLKKVTTDLRAVKRRLAEAESAATEPVAIIGAACRYPGGVRSPEDLWELVAAGRDATSAFPADRGWPADLHDPEGGPGTSRTGRGGFLHDAADFDADLFGISPREALATDPQQRLLLEVAWEAFERAGLDPRSVRGSRTGVFAGLMYHDYGSRLDAIPEQLEGFVVNGSAGSIASGRVAYTFGLEGPAVTVDTACSSSLVGLHWAVRSLRSGECSMALAGGVTVMASPQVFLDFSRQQGLAADGRCKSFGAGADGTGWAEGAGFLLLERLSDALANGHPVLAVVRGTAVNSDGASNGLTAPSGPAQRAVIRAALADAGLTASDVDAVEAHGTGTVLGDPIEAQALLDTYGQDRDTPLRLGSIKSNIGHTQAAAGVAGIIKVVEAMRHGVLPRTLHARTPSPHVDWAAGAVSLLTEPVEWPAGDRVRRAGVSSFGVSGTNAHAIIEEPPAVEQQAGTHSGPVLWPLSGHTQQALRQQAARLAEVADEHAAADVAFTLGTARAALAQRAVVLDAHPAALRALAAGDTSSDVVTGTVVGGGTAFVFTGQGSQRAGMGAGLAAAFPAFAEAWREVLALFPAPVREVVEQGGPRLGGTEFAQPAIFAFEVALTRLFASWGVVPDVVIGHSVGEVAAAHVAGIFTLEDAARLVVDRGARMGAVAARGAMAAVALPESEVDLPAGVEVGAVNAEGSVVVSGDADAVRALVERYRSEGVRATLLDVSHAFHSAHMDEVLPGFAAFVDTIARHPRTIDFIPVAGEHDPEDAAYWVDNVRNPVRFAEGVRRLGAVRALEVGPDAALTPLVDGCVPAQKKDRDEQRAALEALARLHVTGQAVDWAAFHAGARPVALPTYAFQRTRFWLDGPAPAAGSDLDALRYRVTWAPAVLDRAAAFPPGAVAWDTEVDGLETVADLPDGAIAVFRPATAAEALDRLQRALGRDVRLWCLAEGPEAAAIAALGRVAALEHPGLWGGCVEQDGDSAHLRAVIGGAEDAIRVDESGPRLRRLTPVPARPGEDWTPAGPVLITGGTGGLGARVAHWAVDRGATDLVLVSRRGPDAPGADELRAALAGRGARVAVVACDVADRDQVAALLAAHPVDSVFHTAGAVLTRPLAETTAEDLRAVHAAKVGGALLLDELTGGLSAFVLFSSIAGVWGSGGLGAYAAANAALDDLAGRRRARGETALSIAWGPWAEAGMATGETGDELVRRGLRPLAPATALDALGAALAAGDTCVTVADVDWARFAPAFTARRPSPLLAGIPAARPVETVRAPEVATAATVAPDQLAGVVLDRVAAVLGHTGADAVDRTRPFRDLGFDSLTAVELRDALAAATGLRLPATVVFDHPTPDALVAHLLTELTGAGTAAATTAVAASADDPIAVVGMGCRFPGGVDSPESLWDLLRAGGDAVGPFPDDRGWDLAALVDPDPDKPGTTYAAEGAFLADAAAFDAGFFGISPREATAMDPQQRVLLEVVWEALERAGVDPTGLRGSDTAVFAGTNGQDYSAVVAGAVDRPDGYLGTGSAASVLSGRVSYALGLEGPSLTVDTACSSSLVALHLAVRALRAGECSLALAGGVTVMATPTAFTEFARQRGLAADGRCKAYAEGADGTGWGEGAGVLVLERLSDARRHGHPVLAVVRGSAVNSDGASNGLTAPNGPAQQRVLRAALADAGLTPSDVDAVEGHGTGTRLGDPIEAGALGAVYGADRERPLLLGSVKSNIGHTQAAAGVAGVIKSVLALRHGVLPATLHAATPSGHVDWRGLAVLTEAEPLPELARPWRIGVSSFGFSGTNAHVVVEQAIEQAADQAADPTGPAEPGPVALAVSGRSAAAARAQADRLADFLAAYPGTSLADVALSLGTARAAFDHRIAVVAGSTDQAVERLRAARGVTTAKPGRVAFAFTGQGSQRAGMGAGLAARFPAFAAAWDEVLALFPAEVRAAVLDGERLDDTRVAQPAIFAFEVAVVRLLQSWGVRPDVVIGHSVGEFAAAWAAGVFALEDAARLVVRRGELMGAVERPGAMAAIGSAEQDLRLPAGVEVAAVNGPGSVVVSGDAEAVRELVEDCRARGTKASLLRVSHAFHSAHMDEVLAPFAEAVAATPRATRGTKAAGIEFVGVAGEHDPAEATYWSDNVRATVRFAEGAARLDAAHVVEVGPEAALLPFIDGMIALQRKDTDEVESLTRGLAALWAGGVAVDWAAVHPGARAVDLPTYAFQRDRYWLTTTQTPGNPWRHVPVWQEIAVDAAAAEPGATVLDLAGKTPADLLAALREVPGGSRVWCLTRGAVAVGDETPDPDQAAIWGLGRVVALEHPDRWGGLIDLPATAGEPDPEQLRAAMTSGEDQIALRGTVLAQRLVAAPRPRGRAVLDGATVLITGGTGGLGLAVARNLPGAAKVVLLSRTGGPAPEVDTAAEVITVACDVTDRAALQAVVAEHAPTVVIHAAGVGGPRTPVDALDPAELADVLDAKVTGARLLDELVGDVDAFVLFSSIAGVWGSGQQGAYSAANAALHAIAHARRARGRAATAIAWGPWAGTGMAHAAGELAGLGRLGLRPLDPDRAARALLRELGGTDPVVVLADVDWAAFHRAFTARRPSPLLSGLVSAPEPVAAGAPTDLTPAQAVKLVRALAAEVLGHADATAVGADTAFRDLGFDSLTAVELRDRVAAATGVRLPATVVFDEPTPHRLAALLTGADRAGVAPAPTTAAPDDDPVVIVGGACRYPGGVTSPDELWQLVLDGTDAIGPLPTDRGWPADLHHPDPDHPGTSLARHGGFLDGAAGFDAAFFGISPREALAMDPQQRHLLEVSWEALERAGIDPHALRGSRTGVFAGANPNDYAAVLAAASEDVGGHLGVGNAPSVLSGRIAYTLGLEGPALSVDTACSSSLVALHLATRSLRAGECDLALAGAATIMSTPGVLVEFTRQRAMSPDGRCRAFGAGADGTGWSEGVGVLVLARRSTAEANGYPVLAVVRGTAVNSDGASNGLTAPSGRSQQRVLRAALADAGLSPSDVDAVEAHGTGTALGDPIEAEALLAVYGQDRAEPLRLGSLKSNIGHAQAAAGVGGVLKTVWAMRHGLLPRTLHAEQPSPHVDWSSGRVELLTEPVAWPETGRPRRAGVSSFGFSGTNAHVILEQPPAPAERAPAAGEAFPVHALPLSAASPTALAVVAQRAAGLLDDPAALAAALADTRADLSHRAVVLGADRAELSAALAAFPDHPDVVAGTATAGGGVAFLFPGQGAQHAGVGKQLAEASPVFAAALTEVCSHLDPHLDRPLAEVLFAEPGTAEAELIDQTAYTQPALFALEVALYRLVEGWGVRPVALLGHSIGGLAAAHVAGVLTLADAAAVVAARGRLLQSLPAGGAMLAVDAAEEDVRPLLTPGLDIAAVNGPAAVVVSGRAEEVDALAAALTARSRRLRVSHAFHSALVEPVLAEFRAVVSGVALREPQIPVVSDVSGKVAEQGELTDPEHWVRHLRHEVRFAEGLRAAVAAGADRFLEVGPGATLTALARATLDDGSAAAPAVFAALLRPRADEPRSIAAALAALHTAGERVDWSAFAGPVGARVDLPTYPFEHTRYWPTLPTAPGSDDWHYAVDWQPLAPGAGPIGHWAVLGDADGLRAALADLGVRVSDDLTGSPDGVVVVAPADEVALLDLLRAADAPVWVVGGSAGAHALGRVAALEQPRRWGGSIEVDHPDWAVVAALLGGEEDQVRVRGAEASARRVVPAAPGAGSWTPRGTILVTGGTGALGGHVARAVLAAGADEVVLASRGGPDAPAARALREELGERAVVVACDVTDRAQLTALLAAHPVTAVVHAAGVARLAPLAELDPAELAEVLDAKVTGALLLDELVGEVDAFVLFSSIAGVWGSGDHGAYAAANARLDALALDRHRRGLPATAIAWGPWAGGGMADGEVGDGLRRRGLRPLDPAAAVAALLRLVGDRPTAVVADVDWAVFAPLFTSARPAPLLAAVTPAPAPAPAAAEAGAEGAGLAAELARLDDAGRKRRLLDLVRAEAARVLRTASVDSRRGFLEIGFDSLTAVELRAALSAKTGLALPTTLVFDHPTPDALAEHLAAETRPDADPGADLDRIEALVAAGGVDDPGGLAARLRALADRLAGPAAPAFAPDLADAGADELLDLIQSEFGKP</sequence>
<dbReference type="Gene3D" id="3.30.70.250">
    <property type="entry name" value="Malonyl-CoA ACP transacylase, ACP-binding"/>
    <property type="match status" value="1"/>
</dbReference>
<dbReference type="InterPro" id="IPR009081">
    <property type="entry name" value="PP-bd_ACP"/>
</dbReference>
<dbReference type="InterPro" id="IPR020841">
    <property type="entry name" value="PKS_Beta-ketoAc_synthase_dom"/>
</dbReference>
<comment type="caution">
    <text evidence="12">The sequence shown here is derived from an EMBL/GenBank/DDBJ whole genome shotgun (WGS) entry which is preliminary data.</text>
</comment>
<dbReference type="SMART" id="SM01294">
    <property type="entry name" value="PKS_PP_betabranch"/>
    <property type="match status" value="3"/>
</dbReference>
<dbReference type="PROSITE" id="PS00012">
    <property type="entry name" value="PHOSPHOPANTETHEINE"/>
    <property type="match status" value="3"/>
</dbReference>
<feature type="region of interest" description="Disordered" evidence="9">
    <location>
        <begin position="70"/>
        <end position="93"/>
    </location>
</feature>
<feature type="domain" description="Carrier" evidence="10">
    <location>
        <begin position="1286"/>
        <end position="1361"/>
    </location>
</feature>
<dbReference type="Gene3D" id="3.40.47.10">
    <property type="match status" value="3"/>
</dbReference>
<dbReference type="RefSeq" id="WP_075974856.1">
    <property type="nucleotide sequence ID" value="NZ_MKQR01000011.1"/>
</dbReference>
<keyword evidence="3" id="KW-0597">Phosphoprotein</keyword>
<feature type="domain" description="Carrier" evidence="10">
    <location>
        <begin position="2616"/>
        <end position="2691"/>
    </location>
</feature>
<dbReference type="SUPFAM" id="SSF101173">
    <property type="entry name" value="Docking domain B of the erythromycin polyketide synthase (DEBS)"/>
    <property type="match status" value="1"/>
</dbReference>
<dbReference type="SUPFAM" id="SSF51735">
    <property type="entry name" value="NAD(P)-binding Rossmann-fold domains"/>
    <property type="match status" value="6"/>
</dbReference>
<feature type="compositionally biased region" description="Gly residues" evidence="9">
    <location>
        <begin position="84"/>
        <end position="93"/>
    </location>
</feature>
<name>A0A1Q9LMD2_9PSEU</name>
<keyword evidence="2" id="KW-0596">Phosphopantetheine</keyword>
<dbReference type="InterPro" id="IPR018201">
    <property type="entry name" value="Ketoacyl_synth_AS"/>
</dbReference>
<dbReference type="Pfam" id="PF16197">
    <property type="entry name" value="KAsynt_C_assoc"/>
    <property type="match status" value="2"/>
</dbReference>
<dbReference type="Proteomes" id="UP000186040">
    <property type="component" value="Unassembled WGS sequence"/>
</dbReference>
<dbReference type="InterPro" id="IPR014030">
    <property type="entry name" value="Ketoacyl_synth_N"/>
</dbReference>
<evidence type="ECO:0000259" key="11">
    <source>
        <dbReference type="PROSITE" id="PS52004"/>
    </source>
</evidence>
<dbReference type="SUPFAM" id="SSF52151">
    <property type="entry name" value="FabD/lysophospholipase-like"/>
    <property type="match status" value="3"/>
</dbReference>
<feature type="domain" description="Ketosynthase family 3 (KS3)" evidence="11">
    <location>
        <begin position="2706"/>
        <end position="3129"/>
    </location>
</feature>
<dbReference type="CDD" id="cd08952">
    <property type="entry name" value="KR_1_SDR_x"/>
    <property type="match status" value="3"/>
</dbReference>
<dbReference type="FunFam" id="1.10.1200.10:FF:000007">
    <property type="entry name" value="Probable polyketide synthase pks17"/>
    <property type="match status" value="1"/>
</dbReference>
<dbReference type="SMART" id="SM00822">
    <property type="entry name" value="PKS_KR"/>
    <property type="match status" value="3"/>
</dbReference>
<dbReference type="PANTHER" id="PTHR43775:SF51">
    <property type="entry name" value="INACTIVE PHENOLPHTHIOCEROL SYNTHESIS POLYKETIDE SYNTHASE TYPE I PKS1-RELATED"/>
    <property type="match status" value="1"/>
</dbReference>
<dbReference type="SMART" id="SM00827">
    <property type="entry name" value="PKS_AT"/>
    <property type="match status" value="3"/>
</dbReference>
<keyword evidence="7" id="KW-0511">Multifunctional enzyme</keyword>
<dbReference type="SUPFAM" id="SSF55048">
    <property type="entry name" value="Probable ACP-binding domain of malonyl-CoA ACP transacylase"/>
    <property type="match status" value="3"/>
</dbReference>
<feature type="domain" description="Ketosynthase family 3 (KS3)" evidence="11">
    <location>
        <begin position="33"/>
        <end position="455"/>
    </location>
</feature>
<evidence type="ECO:0000256" key="4">
    <source>
        <dbReference type="ARBA" id="ARBA00022679"/>
    </source>
</evidence>
<evidence type="ECO:0000256" key="1">
    <source>
        <dbReference type="ARBA" id="ARBA00001957"/>
    </source>
</evidence>
<dbReference type="Gene3D" id="3.30.70.3290">
    <property type="match status" value="3"/>
</dbReference>
<dbReference type="PANTHER" id="PTHR43775">
    <property type="entry name" value="FATTY ACID SYNTHASE"/>
    <property type="match status" value="1"/>
</dbReference>
<keyword evidence="4" id="KW-0808">Transferase</keyword>
<dbReference type="InterPro" id="IPR016035">
    <property type="entry name" value="Acyl_Trfase/lysoPLipase"/>
</dbReference>
<dbReference type="PROSITE" id="PS00606">
    <property type="entry name" value="KS3_1"/>
    <property type="match status" value="3"/>
</dbReference>
<feature type="domain" description="Carrier" evidence="10">
    <location>
        <begin position="3995"/>
        <end position="4070"/>
    </location>
</feature>
<dbReference type="GO" id="GO:0004315">
    <property type="term" value="F:3-oxoacyl-[acyl-carrier-protein] synthase activity"/>
    <property type="evidence" value="ECO:0007669"/>
    <property type="project" value="InterPro"/>
</dbReference>
<dbReference type="Pfam" id="PF00698">
    <property type="entry name" value="Acyl_transf_1"/>
    <property type="match status" value="3"/>
</dbReference>
<evidence type="ECO:0000256" key="8">
    <source>
        <dbReference type="ARBA" id="ARBA00023315"/>
    </source>
</evidence>
<evidence type="ECO:0008006" key="14">
    <source>
        <dbReference type="Google" id="ProtNLM"/>
    </source>
</evidence>
<dbReference type="Gene3D" id="3.40.366.10">
    <property type="entry name" value="Malonyl-Coenzyme A Acyl Carrier Protein, domain 2"/>
    <property type="match status" value="3"/>
</dbReference>
<dbReference type="InterPro" id="IPR032821">
    <property type="entry name" value="PKS_assoc"/>
</dbReference>
<feature type="domain" description="Ketosynthase family 3 (KS3)" evidence="11">
    <location>
        <begin position="1378"/>
        <end position="1800"/>
    </location>
</feature>
<dbReference type="GO" id="GO:0006633">
    <property type="term" value="P:fatty acid biosynthetic process"/>
    <property type="evidence" value="ECO:0007669"/>
    <property type="project" value="InterPro"/>
</dbReference>
<dbReference type="InterPro" id="IPR036291">
    <property type="entry name" value="NAD(P)-bd_dom_sf"/>
</dbReference>
<dbReference type="OrthoDB" id="9778690at2"/>
<evidence type="ECO:0000259" key="10">
    <source>
        <dbReference type="PROSITE" id="PS50075"/>
    </source>
</evidence>
<protein>
    <recommendedName>
        <fullName evidence="14">Polyketide synthase</fullName>
    </recommendedName>
</protein>
<dbReference type="STRING" id="1193682.BJP25_16765"/>
<proteinExistence type="predicted"/>
<dbReference type="InterPro" id="IPR014031">
    <property type="entry name" value="Ketoacyl_synth_C"/>
</dbReference>
<evidence type="ECO:0000313" key="13">
    <source>
        <dbReference type="Proteomes" id="UP000186040"/>
    </source>
</evidence>
<dbReference type="InterPro" id="IPR020806">
    <property type="entry name" value="PKS_PP-bd"/>
</dbReference>
<dbReference type="CDD" id="cd00833">
    <property type="entry name" value="PKS"/>
    <property type="match status" value="3"/>
</dbReference>
<dbReference type="InterPro" id="IPR006162">
    <property type="entry name" value="Ppantetheine_attach_site"/>
</dbReference>
<keyword evidence="5" id="KW-0677">Repeat</keyword>